<evidence type="ECO:0000256" key="1">
    <source>
        <dbReference type="ARBA" id="ARBA00004651"/>
    </source>
</evidence>
<evidence type="ECO:0000256" key="3">
    <source>
        <dbReference type="ARBA" id="ARBA00022475"/>
    </source>
</evidence>
<dbReference type="AlphaFoldDB" id="C3X8T6"/>
<dbReference type="PANTHER" id="PTHR30252:SF4">
    <property type="entry name" value="CARBON STARVATION"/>
    <property type="match status" value="1"/>
</dbReference>
<feature type="transmembrane region" description="Helical" evidence="7">
    <location>
        <begin position="380"/>
        <end position="399"/>
    </location>
</feature>
<dbReference type="GO" id="GO:0005886">
    <property type="term" value="C:plasma membrane"/>
    <property type="evidence" value="ECO:0007669"/>
    <property type="project" value="UniProtKB-SubCell"/>
</dbReference>
<feature type="transmembrane region" description="Helical" evidence="7">
    <location>
        <begin position="176"/>
        <end position="196"/>
    </location>
</feature>
<feature type="transmembrane region" description="Helical" evidence="7">
    <location>
        <begin position="404"/>
        <end position="423"/>
    </location>
</feature>
<keyword evidence="10" id="KW-1185">Reference proteome</keyword>
<evidence type="ECO:0000256" key="4">
    <source>
        <dbReference type="ARBA" id="ARBA00022692"/>
    </source>
</evidence>
<keyword evidence="5 7" id="KW-1133">Transmembrane helix</keyword>
<comment type="similarity">
    <text evidence="2">Belongs to the peptide transporter carbon starvation (CstA) (TC 2.A.114) family.</text>
</comment>
<protein>
    <submittedName>
        <fullName evidence="9">Carbon starvation protein CstA</fullName>
    </submittedName>
</protein>
<evidence type="ECO:0000313" key="9">
    <source>
        <dbReference type="EMBL" id="EEO29612.1"/>
    </source>
</evidence>
<dbReference type="GO" id="GO:0009267">
    <property type="term" value="P:cellular response to starvation"/>
    <property type="evidence" value="ECO:0007669"/>
    <property type="project" value="InterPro"/>
</dbReference>
<keyword evidence="6 7" id="KW-0472">Membrane</keyword>
<keyword evidence="4 7" id="KW-0812">Transmembrane</keyword>
<evidence type="ECO:0000256" key="5">
    <source>
        <dbReference type="ARBA" id="ARBA00022989"/>
    </source>
</evidence>
<evidence type="ECO:0000256" key="6">
    <source>
        <dbReference type="ARBA" id="ARBA00023136"/>
    </source>
</evidence>
<feature type="transmembrane region" description="Helical" evidence="7">
    <location>
        <begin position="150"/>
        <end position="169"/>
    </location>
</feature>
<dbReference type="EMBL" id="GG658170">
    <property type="protein sequence ID" value="EEO29612.1"/>
    <property type="molecule type" value="Genomic_DNA"/>
</dbReference>
<gene>
    <name evidence="9" type="ORF">OFBG_00640</name>
</gene>
<reference evidence="9 10" key="1">
    <citation type="submission" date="2009-02" db="EMBL/GenBank/DDBJ databases">
        <title>The Genome Sequence of Oxalobacter formigenes OXCC13.</title>
        <authorList>
            <consortium name="The Broad Institute Genome Sequencing Platform"/>
            <person name="Ward D."/>
            <person name="Young S.K."/>
            <person name="Kodira C.D."/>
            <person name="Zeng Q."/>
            <person name="Koehrsen M."/>
            <person name="Alvarado L."/>
            <person name="Berlin A."/>
            <person name="Borenstein D."/>
            <person name="Chen Z."/>
            <person name="Engels R."/>
            <person name="Freedman E."/>
            <person name="Gellesch M."/>
            <person name="Goldberg J."/>
            <person name="Griggs A."/>
            <person name="Gujja S."/>
            <person name="Heiman D."/>
            <person name="Hepburn T."/>
            <person name="Howarth C."/>
            <person name="Jen D."/>
            <person name="Larson L."/>
            <person name="Lewis B."/>
            <person name="Mehta T."/>
            <person name="Park D."/>
            <person name="Pearson M."/>
            <person name="Roberts A."/>
            <person name="Saif S."/>
            <person name="Shea T."/>
            <person name="Shenoy N."/>
            <person name="Sisk P."/>
            <person name="Stolte C."/>
            <person name="Sykes S."/>
            <person name="Walk T."/>
            <person name="White J."/>
            <person name="Yandava C."/>
            <person name="Allison M.J."/>
            <person name="Lander E."/>
            <person name="Nusbaum C."/>
            <person name="Galagan J."/>
            <person name="Birren B."/>
        </authorList>
    </citation>
    <scope>NUCLEOTIDE SEQUENCE [LARGE SCALE GENOMIC DNA]</scope>
    <source>
        <strain evidence="9 10">OXCC13</strain>
    </source>
</reference>
<dbReference type="Pfam" id="PF02554">
    <property type="entry name" value="CstA"/>
    <property type="match status" value="3"/>
</dbReference>
<dbReference type="InterPro" id="IPR051605">
    <property type="entry name" value="CstA"/>
</dbReference>
<feature type="transmembrane region" description="Helical" evidence="7">
    <location>
        <begin position="68"/>
        <end position="86"/>
    </location>
</feature>
<dbReference type="PANTHER" id="PTHR30252">
    <property type="entry name" value="INNER MEMBRANE PEPTIDE TRANSPORTER"/>
    <property type="match status" value="1"/>
</dbReference>
<feature type="transmembrane region" description="Helical" evidence="7">
    <location>
        <begin position="258"/>
        <end position="281"/>
    </location>
</feature>
<dbReference type="Proteomes" id="UP000005089">
    <property type="component" value="Unassembled WGS sequence"/>
</dbReference>
<dbReference type="eggNOG" id="COG1966">
    <property type="taxonomic scope" value="Bacteria"/>
</dbReference>
<proteinExistence type="inferred from homology"/>
<dbReference type="InterPro" id="IPR003706">
    <property type="entry name" value="CstA_N"/>
</dbReference>
<evidence type="ECO:0000313" key="10">
    <source>
        <dbReference type="Proteomes" id="UP000005089"/>
    </source>
</evidence>
<feature type="transmembrane region" description="Helical" evidence="7">
    <location>
        <begin position="435"/>
        <end position="454"/>
    </location>
</feature>
<feature type="domain" description="CstA N-terminal" evidence="8">
    <location>
        <begin position="142"/>
        <end position="274"/>
    </location>
</feature>
<feature type="domain" description="CstA N-terminal" evidence="8">
    <location>
        <begin position="1"/>
        <end position="131"/>
    </location>
</feature>
<accession>C3X8T6</accession>
<feature type="transmembrane region" description="Helical" evidence="7">
    <location>
        <begin position="41"/>
        <end position="62"/>
    </location>
</feature>
<feature type="transmembrane region" description="Helical" evidence="7">
    <location>
        <begin position="114"/>
        <end position="138"/>
    </location>
</feature>
<dbReference type="HOGENOM" id="CLU_010531_3_1_4"/>
<evidence type="ECO:0000256" key="2">
    <source>
        <dbReference type="ARBA" id="ARBA00007755"/>
    </source>
</evidence>
<keyword evidence="3" id="KW-1003">Cell membrane</keyword>
<name>C3X8T6_OXAFO</name>
<feature type="transmembrane region" description="Helical" evidence="7">
    <location>
        <begin position="353"/>
        <end position="374"/>
    </location>
</feature>
<organism evidence="9 10">
    <name type="scientific">Oxalobacter formigenes OXCC13</name>
    <dbReference type="NCBI Taxonomy" id="556269"/>
    <lineage>
        <taxon>Bacteria</taxon>
        <taxon>Pseudomonadati</taxon>
        <taxon>Pseudomonadota</taxon>
        <taxon>Betaproteobacteria</taxon>
        <taxon>Burkholderiales</taxon>
        <taxon>Oxalobacteraceae</taxon>
        <taxon>Oxalobacter</taxon>
    </lineage>
</organism>
<evidence type="ECO:0000256" key="7">
    <source>
        <dbReference type="SAM" id="Phobius"/>
    </source>
</evidence>
<comment type="subcellular location">
    <subcellularLocation>
        <location evidence="1">Cell membrane</location>
        <topology evidence="1">Multi-pass membrane protein</topology>
    </subcellularLocation>
</comment>
<sequence length="478" mass="52171">MGYWIYGRYTEKVFGIDPGRKTPAYALRDNVDYVPLPGWRVFLIQFLNIAGLGPIFGAIMGAKFGASAYLWIVFGCIFAGAVHDYFSGMMSLRTGGISYPEIIGKFMGKPFMQVVRVFTPVMMILVGTVFVAGPAGLLVSLTKQTLGFGFLTWAVIIFVYYIAATLLPIDQVIGRLYPLFAAALLFMALGILFSLYNHMPALPEVTDGLMNTHPEALSTPLFPMLFVTIACGAISGFHATQSPMMARCMMNEKQGRPIFFGAMIAEGVVALIWAAAANYAFHTPEGKAFFTSGNAALVVDFVSKNWLGTLGGALAVLGVIAAPITSGDTAFRSARLIIADALKLDQKSVVKRLLVSLPLFVGSAALMFIDFNVIWRYFAWSNQILSTITLWAISIYLLINRKNYWITFIPALFMTAVVSAYLFVAPEMLALNETLSYILSVVVMAVAGFFFVRYKNGLNAEGAKDKASREAEIAAKGQ</sequence>
<feature type="transmembrane region" description="Helical" evidence="7">
    <location>
        <begin position="216"/>
        <end position="237"/>
    </location>
</feature>
<dbReference type="STRING" id="847.BRW83_1594"/>
<feature type="domain" description="CstA N-terminal" evidence="8">
    <location>
        <begin position="282"/>
        <end position="417"/>
    </location>
</feature>
<evidence type="ECO:0000259" key="8">
    <source>
        <dbReference type="Pfam" id="PF02554"/>
    </source>
</evidence>
<feature type="transmembrane region" description="Helical" evidence="7">
    <location>
        <begin position="306"/>
        <end position="325"/>
    </location>
</feature>